<dbReference type="PANTHER" id="PTHR43014">
    <property type="entry name" value="MERCURIC REDUCTASE"/>
    <property type="match status" value="1"/>
</dbReference>
<dbReference type="Pfam" id="PF07992">
    <property type="entry name" value="Pyr_redox_2"/>
    <property type="match status" value="1"/>
</dbReference>
<dbReference type="Gene3D" id="3.30.390.30">
    <property type="match status" value="1"/>
</dbReference>
<evidence type="ECO:0000259" key="8">
    <source>
        <dbReference type="Pfam" id="PF07992"/>
    </source>
</evidence>
<dbReference type="InterPro" id="IPR004099">
    <property type="entry name" value="Pyr_nucl-diS_OxRdtase_dimer"/>
</dbReference>
<feature type="binding site" evidence="5">
    <location>
        <begin position="182"/>
        <end position="189"/>
    </location>
    <ligand>
        <name>NAD(+)</name>
        <dbReference type="ChEBI" id="CHEBI:57540"/>
    </ligand>
</feature>
<dbReference type="PIRSF" id="PIRSF000350">
    <property type="entry name" value="Mercury_reductase_MerA"/>
    <property type="match status" value="1"/>
</dbReference>
<dbReference type="PRINTS" id="PR00368">
    <property type="entry name" value="FADPNR"/>
</dbReference>
<dbReference type="Proteomes" id="UP000321635">
    <property type="component" value="Unassembled WGS sequence"/>
</dbReference>
<protein>
    <submittedName>
        <fullName evidence="9">Pyridine nucleotide-disulfide oxidoreductase</fullName>
    </submittedName>
</protein>
<feature type="active site" description="Proton acceptor" evidence="4">
    <location>
        <position position="445"/>
    </location>
</feature>
<dbReference type="InterPro" id="IPR023753">
    <property type="entry name" value="FAD/NAD-binding_dom"/>
</dbReference>
<feature type="disulfide bond" description="Redox-active" evidence="6">
    <location>
        <begin position="44"/>
        <end position="49"/>
    </location>
</feature>
<dbReference type="STRING" id="1120919.GCA_000429165_01646"/>
<organism evidence="9 10">
    <name type="scientific">Acetobacter nitrogenifigens DSM 23921 = NBRC 105050</name>
    <dbReference type="NCBI Taxonomy" id="1120919"/>
    <lineage>
        <taxon>Bacteria</taxon>
        <taxon>Pseudomonadati</taxon>
        <taxon>Pseudomonadota</taxon>
        <taxon>Alphaproteobacteria</taxon>
        <taxon>Acetobacterales</taxon>
        <taxon>Acetobacteraceae</taxon>
        <taxon>Acetobacter</taxon>
    </lineage>
</organism>
<dbReference type="SUPFAM" id="SSF55424">
    <property type="entry name" value="FAD/NAD-linked reductases, dimerisation (C-terminal) domain"/>
    <property type="match status" value="1"/>
</dbReference>
<keyword evidence="10" id="KW-1185">Reference proteome</keyword>
<gene>
    <name evidence="9" type="ORF">ANI02nite_17870</name>
</gene>
<dbReference type="InterPro" id="IPR036188">
    <property type="entry name" value="FAD/NAD-bd_sf"/>
</dbReference>
<keyword evidence="5" id="KW-0547">Nucleotide-binding</keyword>
<evidence type="ECO:0000256" key="2">
    <source>
        <dbReference type="ARBA" id="ARBA00022630"/>
    </source>
</evidence>
<feature type="binding site" evidence="5">
    <location>
        <position position="205"/>
    </location>
    <ligand>
        <name>NAD(+)</name>
        <dbReference type="ChEBI" id="CHEBI:57540"/>
    </ligand>
</feature>
<dbReference type="InterPro" id="IPR001100">
    <property type="entry name" value="Pyr_nuc-diS_OxRdtase"/>
</dbReference>
<keyword evidence="2" id="KW-0285">Flavoprotein</keyword>
<evidence type="ECO:0000313" key="10">
    <source>
        <dbReference type="Proteomes" id="UP000321635"/>
    </source>
</evidence>
<evidence type="ECO:0000313" key="9">
    <source>
        <dbReference type="EMBL" id="GEN59903.1"/>
    </source>
</evidence>
<evidence type="ECO:0000256" key="4">
    <source>
        <dbReference type="PIRSR" id="PIRSR000350-2"/>
    </source>
</evidence>
<comment type="similarity">
    <text evidence="1">Belongs to the class-I pyridine nucleotide-disulfide oxidoreductase family.</text>
</comment>
<feature type="binding site" evidence="5">
    <location>
        <position position="53"/>
    </location>
    <ligand>
        <name>FAD</name>
        <dbReference type="ChEBI" id="CHEBI:57692"/>
    </ligand>
</feature>
<dbReference type="InterPro" id="IPR016156">
    <property type="entry name" value="FAD/NAD-linked_Rdtase_dimer_sf"/>
</dbReference>
<dbReference type="PRINTS" id="PR00411">
    <property type="entry name" value="PNDRDTASEI"/>
</dbReference>
<feature type="binding site" evidence="5">
    <location>
        <position position="314"/>
    </location>
    <ligand>
        <name>FAD</name>
        <dbReference type="ChEBI" id="CHEBI:57692"/>
    </ligand>
</feature>
<feature type="domain" description="FAD/NAD(P)-binding" evidence="8">
    <location>
        <begin position="8"/>
        <end position="325"/>
    </location>
</feature>
<evidence type="ECO:0000256" key="5">
    <source>
        <dbReference type="PIRSR" id="PIRSR000350-3"/>
    </source>
</evidence>
<feature type="binding site" evidence="5">
    <location>
        <position position="273"/>
    </location>
    <ligand>
        <name>NAD(+)</name>
        <dbReference type="ChEBI" id="CHEBI:57540"/>
    </ligand>
</feature>
<dbReference type="Gene3D" id="3.50.50.60">
    <property type="entry name" value="FAD/NAD(P)-binding domain"/>
    <property type="match status" value="2"/>
</dbReference>
<proteinExistence type="inferred from homology"/>
<dbReference type="SUPFAM" id="SSF51905">
    <property type="entry name" value="FAD/NAD(P)-binding domain"/>
    <property type="match status" value="1"/>
</dbReference>
<dbReference type="PANTHER" id="PTHR43014:SF2">
    <property type="entry name" value="MERCURIC REDUCTASE"/>
    <property type="match status" value="1"/>
</dbReference>
<evidence type="ECO:0000259" key="7">
    <source>
        <dbReference type="Pfam" id="PF02852"/>
    </source>
</evidence>
<feature type="binding site" evidence="5">
    <location>
        <position position="116"/>
    </location>
    <ligand>
        <name>FAD</name>
        <dbReference type="ChEBI" id="CHEBI:57692"/>
    </ligand>
</feature>
<reference evidence="9 10" key="1">
    <citation type="submission" date="2019-07" db="EMBL/GenBank/DDBJ databases">
        <title>Whole genome shotgun sequence of Acetobacter nitrogenifigens NBRC 105050.</title>
        <authorList>
            <person name="Hosoyama A."/>
            <person name="Uohara A."/>
            <person name="Ohji S."/>
            <person name="Ichikawa N."/>
        </authorList>
    </citation>
    <scope>NUCLEOTIDE SEQUENCE [LARGE SCALE GENOMIC DNA]</scope>
    <source>
        <strain evidence="9 10">NBRC 105050</strain>
    </source>
</reference>
<dbReference type="AlphaFoldDB" id="A0A511XAC1"/>
<dbReference type="GO" id="GO:0003955">
    <property type="term" value="F:NAD(P)H dehydrogenase (quinone) activity"/>
    <property type="evidence" value="ECO:0007669"/>
    <property type="project" value="TreeGrafter"/>
</dbReference>
<dbReference type="Pfam" id="PF02852">
    <property type="entry name" value="Pyr_redox_dim"/>
    <property type="match status" value="1"/>
</dbReference>
<comment type="caution">
    <text evidence="9">The sequence shown here is derived from an EMBL/GenBank/DDBJ whole genome shotgun (WGS) entry which is preliminary data.</text>
</comment>
<accession>A0A511XAC1</accession>
<comment type="cofactor">
    <cofactor evidence="5">
        <name>FAD</name>
        <dbReference type="ChEBI" id="CHEBI:57692"/>
    </cofactor>
    <text evidence="5">Binds 1 FAD per subunit.</text>
</comment>
<dbReference type="RefSeq" id="WP_026397664.1">
    <property type="nucleotide sequence ID" value="NZ_AUBI01000004.1"/>
</dbReference>
<keyword evidence="5" id="KW-0520">NAD</keyword>
<feature type="domain" description="Pyridine nucleotide-disulphide oxidoreductase dimerisation" evidence="7">
    <location>
        <begin position="348"/>
        <end position="452"/>
    </location>
</feature>
<dbReference type="OrthoDB" id="9764616at2"/>
<evidence type="ECO:0000256" key="1">
    <source>
        <dbReference type="ARBA" id="ARBA00007532"/>
    </source>
</evidence>
<evidence type="ECO:0000256" key="3">
    <source>
        <dbReference type="ARBA" id="ARBA00022827"/>
    </source>
</evidence>
<keyword evidence="3 5" id="KW-0274">FAD</keyword>
<evidence type="ECO:0000256" key="6">
    <source>
        <dbReference type="PIRSR" id="PIRSR000350-4"/>
    </source>
</evidence>
<dbReference type="EMBL" id="BJYF01000009">
    <property type="protein sequence ID" value="GEN59903.1"/>
    <property type="molecule type" value="Genomic_DNA"/>
</dbReference>
<dbReference type="GO" id="GO:0050660">
    <property type="term" value="F:flavin adenine dinucleotide binding"/>
    <property type="evidence" value="ECO:0007669"/>
    <property type="project" value="TreeGrafter"/>
</dbReference>
<sequence>MNNNEEFDAVVLGSGEGGKFMAWHLAQHGARVAVIEERYVGGSCPNIACLPSKNILHSAAVAHTVAGAVAFGSQVSQYTVSMQAIQARKREMVDGLIAMHQTRFAKTGAELILGRGRFVGPRVIEVTSAEKPMRRVTAKHIFLDLGAFAAMPELPGLVDAAPMTHVELLDLKTTPNHLVILGGGYIALELAQAMRRLGSDVTIVERTERLLTREDPDIASILTQVLVDEGIEIITGAEIASVSGRSGARVTLHGKKNGHDLAVTGSDLLVALGKSPNTKGVGLDIAGVALTGTGYVEVNDRLETTAPGIWALGDCAGTPAFTHMSFDDFRIVRDNLAGESRVTTGRQVPFCLFTEPELARVGLNEVEAARNGIAYRLAEIPAAAILRTRSTGETTGKLKLLVGEDDRILGFTALCARAGEFLPVVQLAMANGLPYQAVEKLVIAHPTYSEGLNGLFASAMAQARQQPPGTSGT</sequence>
<name>A0A511XAC1_9PROT</name>